<dbReference type="AlphaFoldDB" id="A0AAX0LAA0"/>
<organism evidence="1 2">
    <name type="scientific">Campylobacter pinnipediorum subsp. pinnipediorum</name>
    <dbReference type="NCBI Taxonomy" id="1660067"/>
    <lineage>
        <taxon>Bacteria</taxon>
        <taxon>Pseudomonadati</taxon>
        <taxon>Campylobacterota</taxon>
        <taxon>Epsilonproteobacteria</taxon>
        <taxon>Campylobacterales</taxon>
        <taxon>Campylobacteraceae</taxon>
        <taxon>Campylobacter</taxon>
    </lineage>
</organism>
<dbReference type="Proteomes" id="UP000189728">
    <property type="component" value="Unassembled WGS sequence"/>
</dbReference>
<evidence type="ECO:0000313" key="1">
    <source>
        <dbReference type="EMBL" id="OPA77291.1"/>
    </source>
</evidence>
<dbReference type="Gene3D" id="1.10.4010.10">
    <property type="entry name" value="Type II deoxyuridine triphosphatase"/>
    <property type="match status" value="1"/>
</dbReference>
<proteinExistence type="predicted"/>
<gene>
    <name evidence="1" type="ORF">BFG04_04140</name>
</gene>
<dbReference type="RefSeq" id="WP_078406059.1">
    <property type="nucleotide sequence ID" value="NZ_CP012548.1"/>
</dbReference>
<sequence>MQSKELIFNMIKMQQKLNDDTNGLGWENGYTNKNKIISWRRCIYMECAELIDSFAWKHWKDISSQTDEENLRVEVVDIWHFVMSLMLEQYHIKGLGDIEKLCNDIVFSSGFDDFCKEAYNVKNESIYEIINDIERLINECSSFEYDMFDILKKYFVVALKCGVNLESLYECYIAKNVLNKFRQDNGYKEGTYKKIWNNREDNVVMSEILKLGIIDTEEIYNALQKEYNKIK</sequence>
<reference evidence="1 2" key="1">
    <citation type="submission" date="2016-08" db="EMBL/GenBank/DDBJ databases">
        <title>Campylobacter species from sea mammals.</title>
        <authorList>
            <person name="Gilbert M.J."/>
            <person name="Byrne B.A."/>
            <person name="Zomer A.L."/>
            <person name="Wagenaar J.A."/>
        </authorList>
    </citation>
    <scope>NUCLEOTIDE SEQUENCE [LARGE SCALE GENOMIC DNA]</scope>
    <source>
        <strain evidence="1 2">1105248</strain>
    </source>
</reference>
<evidence type="ECO:0000313" key="2">
    <source>
        <dbReference type="Proteomes" id="UP000189728"/>
    </source>
</evidence>
<dbReference type="SUPFAM" id="SSF101386">
    <property type="entry name" value="all-alpha NTP pyrophosphatases"/>
    <property type="match status" value="1"/>
</dbReference>
<dbReference type="EMBL" id="MCRK01000036">
    <property type="protein sequence ID" value="OPA77291.1"/>
    <property type="molecule type" value="Genomic_DNA"/>
</dbReference>
<dbReference type="CDD" id="cd11527">
    <property type="entry name" value="NTP-PPase_dUTPase"/>
    <property type="match status" value="1"/>
</dbReference>
<protein>
    <submittedName>
        <fullName evidence="1">dUTPase</fullName>
    </submittedName>
</protein>
<accession>A0AAX0LAA0</accession>
<dbReference type="InterPro" id="IPR014871">
    <property type="entry name" value="dUTPase/dCTP_pyrophosphatase"/>
</dbReference>
<dbReference type="Pfam" id="PF08761">
    <property type="entry name" value="dUTPase_2"/>
    <property type="match status" value="1"/>
</dbReference>
<name>A0AAX0LAA0_9BACT</name>
<comment type="caution">
    <text evidence="1">The sequence shown here is derived from an EMBL/GenBank/DDBJ whole genome shotgun (WGS) entry which is preliminary data.</text>
</comment>